<dbReference type="InterPro" id="IPR017560">
    <property type="entry name" value="Cyt_c_biogenesis_CcmI"/>
</dbReference>
<evidence type="ECO:0000256" key="7">
    <source>
        <dbReference type="SAM" id="Phobius"/>
    </source>
</evidence>
<feature type="region of interest" description="Disordered" evidence="6">
    <location>
        <begin position="442"/>
        <end position="462"/>
    </location>
</feature>
<proteinExistence type="predicted"/>
<feature type="domain" description="Cytochrome c-type biogenesis protein H TPR" evidence="8">
    <location>
        <begin position="319"/>
        <end position="443"/>
    </location>
</feature>
<dbReference type="Pfam" id="PF23914">
    <property type="entry name" value="TPR_CcmH_CycH"/>
    <property type="match status" value="2"/>
</dbReference>
<comment type="caution">
    <text evidence="9">The sequence shown here is derived from an EMBL/GenBank/DDBJ whole genome shotgun (WGS) entry which is preliminary data.</text>
</comment>
<evidence type="ECO:0000256" key="6">
    <source>
        <dbReference type="SAM" id="MobiDB-lite"/>
    </source>
</evidence>
<name>A0A211ZNQ5_9PROT</name>
<dbReference type="InterPro" id="IPR056413">
    <property type="entry name" value="TPR_CcmH_CycH"/>
</dbReference>
<organism evidence="9 10">
    <name type="scientific">Inquilinus limosus</name>
    <dbReference type="NCBI Taxonomy" id="171674"/>
    <lineage>
        <taxon>Bacteria</taxon>
        <taxon>Pseudomonadati</taxon>
        <taxon>Pseudomonadota</taxon>
        <taxon>Alphaproteobacteria</taxon>
        <taxon>Rhodospirillales</taxon>
        <taxon>Rhodospirillaceae</taxon>
        <taxon>Inquilinus</taxon>
    </lineage>
</organism>
<dbReference type="PANTHER" id="PTHR47870">
    <property type="entry name" value="CYTOCHROME C-TYPE BIOGENESIS PROTEIN CCMH"/>
    <property type="match status" value="1"/>
</dbReference>
<dbReference type="Gene3D" id="1.25.40.10">
    <property type="entry name" value="Tetratricopeptide repeat domain"/>
    <property type="match status" value="2"/>
</dbReference>
<keyword evidence="4 5" id="KW-0802">TPR repeat</keyword>
<evidence type="ECO:0000256" key="5">
    <source>
        <dbReference type="PROSITE-ProRule" id="PRU00339"/>
    </source>
</evidence>
<dbReference type="Proteomes" id="UP000196655">
    <property type="component" value="Unassembled WGS sequence"/>
</dbReference>
<dbReference type="STRING" id="1122125.GCA_000423185_06313"/>
<dbReference type="OrthoDB" id="9815847at2"/>
<sequence>MTGWVFWVVAALMTAGAVALLLRRLFATSAPGSADSDAAIYRDQLKELERERAAGEIGAAEAEAAKAEIGRRLLAAAGQAQPAVAAPALPPRRVAFGLAVLLPVAALAIYLAEGTPNLPSQPFASRDPGERQAVQTAMTEALALEQRMAANPQDRAGWVELGRRWSQLGESAKAADAYGRAIGLSGGGLDGTDPELISLYGMALVGANGGTVTETARAAFQQVLSLRPNDIRARYILGVGNAQAGDDRAALELWQGVVRDSPADAPWLPELRQRLTEMAQRLGLDPKTVIPEPQPAARPATGAAGAIASLSPDEQEKAIRGMVDGLAARLQQSPDDLEGWVRLARARGVLGEADAAADAYAKAAALAPDNNDLLRAYADALLNAGRGEDVPPVLETGLRRILASNPNDLQALWFLGVAAQKAGQPEEARRLWGRMRDQFQEGSAERRAIEGRMSQLPAPGAG</sequence>
<keyword evidence="3" id="KW-0201">Cytochrome c-type biogenesis</keyword>
<feature type="transmembrane region" description="Helical" evidence="7">
    <location>
        <begin position="94"/>
        <end position="112"/>
    </location>
</feature>
<protein>
    <submittedName>
        <fullName evidence="9">C-type cytochrome biogenesis protein CcmI</fullName>
    </submittedName>
</protein>
<feature type="repeat" description="TPR" evidence="5">
    <location>
        <begin position="337"/>
        <end position="370"/>
    </location>
</feature>
<dbReference type="PROSITE" id="PS50005">
    <property type="entry name" value="TPR"/>
    <property type="match status" value="1"/>
</dbReference>
<comment type="subcellular location">
    <subcellularLocation>
        <location evidence="1">Cell envelope</location>
    </subcellularLocation>
</comment>
<dbReference type="GO" id="GO:0017004">
    <property type="term" value="P:cytochrome complex assembly"/>
    <property type="evidence" value="ECO:0007669"/>
    <property type="project" value="UniProtKB-KW"/>
</dbReference>
<reference evidence="10" key="1">
    <citation type="submission" date="2017-05" db="EMBL/GenBank/DDBJ databases">
        <authorList>
            <person name="Macchi M."/>
            <person name="Festa S."/>
            <person name="Coppotelli B.M."/>
            <person name="Morelli I.S."/>
        </authorList>
    </citation>
    <scope>NUCLEOTIDE SEQUENCE [LARGE SCALE GENOMIC DNA]</scope>
    <source>
        <strain evidence="10">I</strain>
    </source>
</reference>
<keyword evidence="10" id="KW-1185">Reference proteome</keyword>
<evidence type="ECO:0000256" key="1">
    <source>
        <dbReference type="ARBA" id="ARBA00004196"/>
    </source>
</evidence>
<keyword evidence="7" id="KW-0472">Membrane</keyword>
<dbReference type="EMBL" id="NHON01000018">
    <property type="protein sequence ID" value="OWJ66905.1"/>
    <property type="molecule type" value="Genomic_DNA"/>
</dbReference>
<evidence type="ECO:0000259" key="8">
    <source>
        <dbReference type="Pfam" id="PF23914"/>
    </source>
</evidence>
<feature type="domain" description="Cytochrome c-type biogenesis protein H TPR" evidence="8">
    <location>
        <begin position="141"/>
        <end position="265"/>
    </location>
</feature>
<dbReference type="RefSeq" id="WP_088151346.1">
    <property type="nucleotide sequence ID" value="NZ_NHON01000018.1"/>
</dbReference>
<feature type="transmembrane region" description="Helical" evidence="7">
    <location>
        <begin position="6"/>
        <end position="26"/>
    </location>
</feature>
<dbReference type="InterPro" id="IPR051263">
    <property type="entry name" value="C-type_cytochrome_biogenesis"/>
</dbReference>
<evidence type="ECO:0000256" key="2">
    <source>
        <dbReference type="ARBA" id="ARBA00022737"/>
    </source>
</evidence>
<dbReference type="NCBIfam" id="TIGR03142">
    <property type="entry name" value="cytochro_ccmI"/>
    <property type="match status" value="1"/>
</dbReference>
<evidence type="ECO:0000313" key="9">
    <source>
        <dbReference type="EMBL" id="OWJ66905.1"/>
    </source>
</evidence>
<gene>
    <name evidence="9" type="ORF">BWR60_12500</name>
</gene>
<dbReference type="PANTHER" id="PTHR47870:SF1">
    <property type="entry name" value="CYTOCHROME C-TYPE BIOGENESIS PROTEIN CCMH"/>
    <property type="match status" value="1"/>
</dbReference>
<dbReference type="InterPro" id="IPR011990">
    <property type="entry name" value="TPR-like_helical_dom_sf"/>
</dbReference>
<keyword evidence="7" id="KW-0812">Transmembrane</keyword>
<evidence type="ECO:0000256" key="4">
    <source>
        <dbReference type="ARBA" id="ARBA00022803"/>
    </source>
</evidence>
<dbReference type="SUPFAM" id="SSF48452">
    <property type="entry name" value="TPR-like"/>
    <property type="match status" value="1"/>
</dbReference>
<dbReference type="GO" id="GO:0030313">
    <property type="term" value="C:cell envelope"/>
    <property type="evidence" value="ECO:0007669"/>
    <property type="project" value="UniProtKB-SubCell"/>
</dbReference>
<accession>A0A211ZNQ5</accession>
<dbReference type="AlphaFoldDB" id="A0A211ZNQ5"/>
<dbReference type="InterPro" id="IPR019734">
    <property type="entry name" value="TPR_rpt"/>
</dbReference>
<keyword evidence="2" id="KW-0677">Repeat</keyword>
<evidence type="ECO:0000313" key="10">
    <source>
        <dbReference type="Proteomes" id="UP000196655"/>
    </source>
</evidence>
<keyword evidence="7" id="KW-1133">Transmembrane helix</keyword>
<evidence type="ECO:0000256" key="3">
    <source>
        <dbReference type="ARBA" id="ARBA00022748"/>
    </source>
</evidence>